<dbReference type="RefSeq" id="WP_231908478.1">
    <property type="nucleotide sequence ID" value="NZ_LT629700.1"/>
</dbReference>
<feature type="region of interest" description="Disordered" evidence="1">
    <location>
        <begin position="29"/>
        <end position="57"/>
    </location>
</feature>
<reference evidence="5" key="1">
    <citation type="submission" date="2016-10" db="EMBL/GenBank/DDBJ databases">
        <authorList>
            <person name="Varghese N."/>
            <person name="Submissions S."/>
        </authorList>
    </citation>
    <scope>NUCLEOTIDE SEQUENCE [LARGE SCALE GENOMIC DNA]</scope>
    <source>
        <strain evidence="5">DSM 20632</strain>
    </source>
</reference>
<dbReference type="SUPFAM" id="SSF50939">
    <property type="entry name" value="Sialidases"/>
    <property type="match status" value="1"/>
</dbReference>
<evidence type="ECO:0000313" key="4">
    <source>
        <dbReference type="EMBL" id="SDL63846.1"/>
    </source>
</evidence>
<evidence type="ECO:0000259" key="3">
    <source>
        <dbReference type="Pfam" id="PF13810"/>
    </source>
</evidence>
<sequence>MRLPSRTLALLTAGALAAGLMTAPTAAAQSSLSSMSSRGSSNPRPKLPDPTQKGPGAPVVMPGEYIVQIMGDILGPGISDLVGFRSGDLGVMAPLDDGTFALIFGDSFRETGLRGEWMSPVGVVAELVNGIIEIIRPLNAGDRVEQLLDYEHVDNLTLIPSDIINIDGTLYMQGMWNKGIGNVQRTEIWKSTDYGRNWTSVGKTSTSYMGGMGDLISWERGQDGYIYVVSSSFKRDHPVYLSRFQLEDIGNRSKWELYNPSTGVWSSSGTPILKDNVQAGEMNLRFIEGHWVLAMFNEETLQIEVRISDTLAQDWSAVPIAVIARNGRWQEEQTPLNFSQPYGAYIVPGSTLANMDLVISQWNTYNNSRYNSTQFNVKGLDTFFGINQPAVETTEVLSVEEQPAAVVPEQVLEDSLLEQPEITEQSR</sequence>
<organism evidence="4 5">
    <name type="scientific">Corynebacterium mycetoides</name>
    <dbReference type="NCBI Taxonomy" id="38302"/>
    <lineage>
        <taxon>Bacteria</taxon>
        <taxon>Bacillati</taxon>
        <taxon>Actinomycetota</taxon>
        <taxon>Actinomycetes</taxon>
        <taxon>Mycobacteriales</taxon>
        <taxon>Corynebacteriaceae</taxon>
        <taxon>Corynebacterium</taxon>
    </lineage>
</organism>
<dbReference type="InterPro" id="IPR025442">
    <property type="entry name" value="DUF4185"/>
</dbReference>
<feature type="chain" id="PRO_5009245231" description="DUF4185 domain-containing protein" evidence="2">
    <location>
        <begin position="29"/>
        <end position="427"/>
    </location>
</feature>
<accession>A0A1G9LPK0</accession>
<protein>
    <recommendedName>
        <fullName evidence="3">DUF4185 domain-containing protein</fullName>
    </recommendedName>
</protein>
<gene>
    <name evidence="4" type="ORF">SAMN04488535_0256</name>
</gene>
<dbReference type="STRING" id="38302.SAMN04488535_0256"/>
<feature type="compositionally biased region" description="Low complexity" evidence="1">
    <location>
        <begin position="29"/>
        <end position="41"/>
    </location>
</feature>
<dbReference type="Proteomes" id="UP000199350">
    <property type="component" value="Chromosome I"/>
</dbReference>
<keyword evidence="5" id="KW-1185">Reference proteome</keyword>
<feature type="signal peptide" evidence="2">
    <location>
        <begin position="1"/>
        <end position="28"/>
    </location>
</feature>
<dbReference type="InterPro" id="IPR036278">
    <property type="entry name" value="Sialidase_sf"/>
</dbReference>
<dbReference type="Pfam" id="PF13810">
    <property type="entry name" value="DUF4185"/>
    <property type="match status" value="1"/>
</dbReference>
<evidence type="ECO:0000256" key="2">
    <source>
        <dbReference type="SAM" id="SignalP"/>
    </source>
</evidence>
<dbReference type="EMBL" id="LT629700">
    <property type="protein sequence ID" value="SDL63846.1"/>
    <property type="molecule type" value="Genomic_DNA"/>
</dbReference>
<dbReference type="AlphaFoldDB" id="A0A1G9LPK0"/>
<evidence type="ECO:0000256" key="1">
    <source>
        <dbReference type="SAM" id="MobiDB-lite"/>
    </source>
</evidence>
<keyword evidence="2" id="KW-0732">Signal</keyword>
<feature type="domain" description="DUF4185" evidence="3">
    <location>
        <begin position="82"/>
        <end position="367"/>
    </location>
</feature>
<evidence type="ECO:0000313" key="5">
    <source>
        <dbReference type="Proteomes" id="UP000199350"/>
    </source>
</evidence>
<name>A0A1G9LPK0_9CORY</name>
<proteinExistence type="predicted"/>